<name>A0A0F9SXX4_9ZZZZ</name>
<comment type="caution">
    <text evidence="2">The sequence shown here is derived from an EMBL/GenBank/DDBJ whole genome shotgun (WGS) entry which is preliminary data.</text>
</comment>
<keyword evidence="1" id="KW-0812">Transmembrane</keyword>
<protein>
    <submittedName>
        <fullName evidence="2">Uncharacterized protein</fullName>
    </submittedName>
</protein>
<feature type="transmembrane region" description="Helical" evidence="1">
    <location>
        <begin position="6"/>
        <end position="28"/>
    </location>
</feature>
<evidence type="ECO:0000313" key="2">
    <source>
        <dbReference type="EMBL" id="KKN67482.1"/>
    </source>
</evidence>
<reference evidence="2" key="1">
    <citation type="journal article" date="2015" name="Nature">
        <title>Complex archaea that bridge the gap between prokaryotes and eukaryotes.</title>
        <authorList>
            <person name="Spang A."/>
            <person name="Saw J.H."/>
            <person name="Jorgensen S.L."/>
            <person name="Zaremba-Niedzwiedzka K."/>
            <person name="Martijn J."/>
            <person name="Lind A.E."/>
            <person name="van Eijk R."/>
            <person name="Schleper C."/>
            <person name="Guy L."/>
            <person name="Ettema T.J."/>
        </authorList>
    </citation>
    <scope>NUCLEOTIDE SEQUENCE</scope>
</reference>
<sequence length="39" mass="4295">MEFFSIESIMLFGGFTTIAIVSFVAGLLQGKKIGKNKRD</sequence>
<evidence type="ECO:0000256" key="1">
    <source>
        <dbReference type="SAM" id="Phobius"/>
    </source>
</evidence>
<keyword evidence="1" id="KW-0472">Membrane</keyword>
<gene>
    <name evidence="2" type="ORF">LCGC14_0460790</name>
</gene>
<proteinExistence type="predicted"/>
<dbReference type="EMBL" id="LAZR01000473">
    <property type="protein sequence ID" value="KKN67482.1"/>
    <property type="molecule type" value="Genomic_DNA"/>
</dbReference>
<accession>A0A0F9SXX4</accession>
<keyword evidence="1" id="KW-1133">Transmembrane helix</keyword>
<dbReference type="AlphaFoldDB" id="A0A0F9SXX4"/>
<organism evidence="2">
    <name type="scientific">marine sediment metagenome</name>
    <dbReference type="NCBI Taxonomy" id="412755"/>
    <lineage>
        <taxon>unclassified sequences</taxon>
        <taxon>metagenomes</taxon>
        <taxon>ecological metagenomes</taxon>
    </lineage>
</organism>